<comment type="similarity">
    <text evidence="2">Belongs to the bacterial solute-binding protein 2 family.</text>
</comment>
<dbReference type="Proteomes" id="UP000324209">
    <property type="component" value="Chromosome"/>
</dbReference>
<evidence type="ECO:0000256" key="2">
    <source>
        <dbReference type="ARBA" id="ARBA00007639"/>
    </source>
</evidence>
<proteinExistence type="inferred from homology"/>
<gene>
    <name evidence="5" type="ORF">EXM22_10335</name>
</gene>
<organism evidence="5 6">
    <name type="scientific">Oceanispirochaeta crateris</name>
    <dbReference type="NCBI Taxonomy" id="2518645"/>
    <lineage>
        <taxon>Bacteria</taxon>
        <taxon>Pseudomonadati</taxon>
        <taxon>Spirochaetota</taxon>
        <taxon>Spirochaetia</taxon>
        <taxon>Spirochaetales</taxon>
        <taxon>Spirochaetaceae</taxon>
        <taxon>Oceanispirochaeta</taxon>
    </lineage>
</organism>
<feature type="domain" description="Periplasmic binding protein" evidence="4">
    <location>
        <begin position="53"/>
        <end position="310"/>
    </location>
</feature>
<dbReference type="OrthoDB" id="9804917at2"/>
<sequence>MYIIGFYGIIINIMTKVQFLILILTLTLSSSIYSKAQSDIEEVKTDNKPNILFVPGINDSFYTTMERGLRTAAEKYNVNITISEYPQVWSDEEQIAILKKTLSLNKYDLLIISPTFTESIISSLREIHNNGIEIMTLDTFIGDGDYSVPSEFSFPLTHIGTDNFLGGFNIAEEMALMLDEKGIIYVINTIGDTSSVMARESGFRAGMSHYPNIELIVEYCQNNQELAREMTLAALQENPDISGIFGVNVFCAQGSYEAVVNVGLTGTIRIASWDATESLIKAIKDGQIDLVLAQKPVEMAELAIEWASKYFYSNVDIPKKVLSGFEFFTAENVDDPNIQKYIYWE</sequence>
<dbReference type="InterPro" id="IPR025997">
    <property type="entry name" value="SBP_2_dom"/>
</dbReference>
<dbReference type="PANTHER" id="PTHR46847">
    <property type="entry name" value="D-ALLOSE-BINDING PERIPLASMIC PROTEIN-RELATED"/>
    <property type="match status" value="1"/>
</dbReference>
<evidence type="ECO:0000256" key="1">
    <source>
        <dbReference type="ARBA" id="ARBA00004196"/>
    </source>
</evidence>
<dbReference type="AlphaFoldDB" id="A0A5C1QP74"/>
<evidence type="ECO:0000256" key="3">
    <source>
        <dbReference type="ARBA" id="ARBA00022729"/>
    </source>
</evidence>
<evidence type="ECO:0000313" key="6">
    <source>
        <dbReference type="Proteomes" id="UP000324209"/>
    </source>
</evidence>
<dbReference type="SUPFAM" id="SSF53822">
    <property type="entry name" value="Periplasmic binding protein-like I"/>
    <property type="match status" value="1"/>
</dbReference>
<dbReference type="InterPro" id="IPR028082">
    <property type="entry name" value="Peripla_BP_I"/>
</dbReference>
<keyword evidence="6" id="KW-1185">Reference proteome</keyword>
<evidence type="ECO:0000313" key="5">
    <source>
        <dbReference type="EMBL" id="QEN08366.1"/>
    </source>
</evidence>
<reference evidence="5 6" key="1">
    <citation type="submission" date="2019-02" db="EMBL/GenBank/DDBJ databases">
        <title>Complete Genome Sequence and Methylome Analysis of free living Spirochaetas.</title>
        <authorList>
            <person name="Fomenkov A."/>
            <person name="Dubinina G."/>
            <person name="Leshcheva N."/>
            <person name="Mikheeva N."/>
            <person name="Grabovich M."/>
            <person name="Vincze T."/>
            <person name="Roberts R.J."/>
        </authorList>
    </citation>
    <scope>NUCLEOTIDE SEQUENCE [LARGE SCALE GENOMIC DNA]</scope>
    <source>
        <strain evidence="5 6">K2</strain>
    </source>
</reference>
<dbReference type="EMBL" id="CP036150">
    <property type="protein sequence ID" value="QEN08366.1"/>
    <property type="molecule type" value="Genomic_DNA"/>
</dbReference>
<keyword evidence="3" id="KW-0732">Signal</keyword>
<protein>
    <recommendedName>
        <fullName evidence="4">Periplasmic binding protein domain-containing protein</fullName>
    </recommendedName>
</protein>
<name>A0A5C1QP74_9SPIO</name>
<dbReference type="GO" id="GO:0030313">
    <property type="term" value="C:cell envelope"/>
    <property type="evidence" value="ECO:0007669"/>
    <property type="project" value="UniProtKB-SubCell"/>
</dbReference>
<comment type="subcellular location">
    <subcellularLocation>
        <location evidence="1">Cell envelope</location>
    </subcellularLocation>
</comment>
<accession>A0A5C1QP74</accession>
<dbReference type="Gene3D" id="3.40.50.2300">
    <property type="match status" value="2"/>
</dbReference>
<dbReference type="GO" id="GO:0030246">
    <property type="term" value="F:carbohydrate binding"/>
    <property type="evidence" value="ECO:0007669"/>
    <property type="project" value="UniProtKB-ARBA"/>
</dbReference>
<dbReference type="Pfam" id="PF13407">
    <property type="entry name" value="Peripla_BP_4"/>
    <property type="match status" value="1"/>
</dbReference>
<evidence type="ECO:0000259" key="4">
    <source>
        <dbReference type="Pfam" id="PF13407"/>
    </source>
</evidence>
<dbReference type="PANTHER" id="PTHR46847:SF1">
    <property type="entry name" value="D-ALLOSE-BINDING PERIPLASMIC PROTEIN-RELATED"/>
    <property type="match status" value="1"/>
</dbReference>
<dbReference type="KEGG" id="ock:EXM22_10335"/>